<evidence type="ECO:0000256" key="2">
    <source>
        <dbReference type="ARBA" id="ARBA00022771"/>
    </source>
</evidence>
<feature type="domain" description="FLYWCH-type" evidence="4">
    <location>
        <begin position="12"/>
        <end position="68"/>
    </location>
</feature>
<name>A0A9N8L290_CHRIL</name>
<keyword evidence="1" id="KW-0479">Metal-binding</keyword>
<feature type="domain" description="FLYWCH-type" evidence="4">
    <location>
        <begin position="72"/>
        <end position="135"/>
    </location>
</feature>
<reference evidence="5" key="1">
    <citation type="submission" date="2021-12" db="EMBL/GenBank/DDBJ databases">
        <authorList>
            <person name="King R."/>
        </authorList>
    </citation>
    <scope>NUCLEOTIDE SEQUENCE</scope>
</reference>
<keyword evidence="6" id="KW-1185">Reference proteome</keyword>
<keyword evidence="2" id="KW-0863">Zinc-finger</keyword>
<protein>
    <recommendedName>
        <fullName evidence="4">FLYWCH-type domain-containing protein</fullName>
    </recommendedName>
</protein>
<dbReference type="EMBL" id="LR824015">
    <property type="protein sequence ID" value="CAD0200278.1"/>
    <property type="molecule type" value="Genomic_DNA"/>
</dbReference>
<evidence type="ECO:0000259" key="4">
    <source>
        <dbReference type="Pfam" id="PF04500"/>
    </source>
</evidence>
<organism evidence="5 6">
    <name type="scientific">Chrysodeixis includens</name>
    <name type="common">Soybean looper</name>
    <name type="synonym">Pseudoplusia includens</name>
    <dbReference type="NCBI Taxonomy" id="689277"/>
    <lineage>
        <taxon>Eukaryota</taxon>
        <taxon>Metazoa</taxon>
        <taxon>Ecdysozoa</taxon>
        <taxon>Arthropoda</taxon>
        <taxon>Hexapoda</taxon>
        <taxon>Insecta</taxon>
        <taxon>Pterygota</taxon>
        <taxon>Neoptera</taxon>
        <taxon>Endopterygota</taxon>
        <taxon>Lepidoptera</taxon>
        <taxon>Glossata</taxon>
        <taxon>Ditrysia</taxon>
        <taxon>Noctuoidea</taxon>
        <taxon>Noctuidae</taxon>
        <taxon>Plusiinae</taxon>
        <taxon>Chrysodeixis</taxon>
    </lineage>
</organism>
<dbReference type="AlphaFoldDB" id="A0A9N8L290"/>
<evidence type="ECO:0000256" key="3">
    <source>
        <dbReference type="ARBA" id="ARBA00022833"/>
    </source>
</evidence>
<evidence type="ECO:0000313" key="5">
    <source>
        <dbReference type="EMBL" id="CAD0200278.1"/>
    </source>
</evidence>
<proteinExistence type="predicted"/>
<keyword evidence="3" id="KW-0862">Zinc</keyword>
<dbReference type="GO" id="GO:0008270">
    <property type="term" value="F:zinc ion binding"/>
    <property type="evidence" value="ECO:0007669"/>
    <property type="project" value="UniProtKB-KW"/>
</dbReference>
<evidence type="ECO:0000313" key="6">
    <source>
        <dbReference type="Proteomes" id="UP001154114"/>
    </source>
</evidence>
<dbReference type="OrthoDB" id="6159439at2759"/>
<dbReference type="Gene3D" id="2.20.25.240">
    <property type="match status" value="2"/>
</dbReference>
<gene>
    <name evidence="5" type="ORF">CINC_LOCUS1965</name>
</gene>
<sequence length="135" mass="15486">MLAPVASNGPRMVTSRFGNPIIQVGKYRYYQRAQYKGPRVNWVCSKYRSTNCRAAVTTLGAQIIKTMNDAVFTTSSQGNPVLLVENYRYNWCKRYNKTDSTTKKNWRCVKWSAGCRSSLWTVDSKVVSDPRPHNH</sequence>
<accession>A0A9N8L290</accession>
<dbReference type="Pfam" id="PF04500">
    <property type="entry name" value="FLYWCH"/>
    <property type="match status" value="2"/>
</dbReference>
<dbReference type="InterPro" id="IPR007588">
    <property type="entry name" value="Znf_FLYWCH"/>
</dbReference>
<evidence type="ECO:0000256" key="1">
    <source>
        <dbReference type="ARBA" id="ARBA00022723"/>
    </source>
</evidence>
<dbReference type="Proteomes" id="UP001154114">
    <property type="component" value="Chromosome 12"/>
</dbReference>